<protein>
    <submittedName>
        <fullName evidence="2">Uncharacterized protein</fullName>
    </submittedName>
</protein>
<sequence length="327" mass="35131">MDTDTDTDTETDNRHEEGQEQQANTGTGNPVVQGLSDTAQTLGASVQAMQQVLLGNMRQAAQMTLSMNQMMEELVKRAIHVSVVSQPSQQMGSCTLLLKVTNRSPIPLSQLTTKLWFIQHQHEDQDARVLTVKCIDDPDLEKTSLLGGYVEKSLLLAGEAVEEQPFISGSRQTALASGLASESSVVVETEWPVQITGKIAVEFASPGTGSTLAVSHRFGVHIWQLMPCSYQDAKPSSNIIVDGSAPVSISIEHARSIFKVPPTSGVAIGALFKMGSGNEYLALRVESISEDSGTAQCVWLSSSNGSRNTRLCSLVPALSEELLSLCK</sequence>
<name>A0A9W7XKS4_9FUNG</name>
<feature type="compositionally biased region" description="Acidic residues" evidence="1">
    <location>
        <begin position="1"/>
        <end position="10"/>
    </location>
</feature>
<gene>
    <name evidence="2" type="ORF">LPJ64_002877</name>
</gene>
<evidence type="ECO:0000256" key="1">
    <source>
        <dbReference type="SAM" id="MobiDB-lite"/>
    </source>
</evidence>
<proteinExistence type="predicted"/>
<feature type="region of interest" description="Disordered" evidence="1">
    <location>
        <begin position="1"/>
        <end position="32"/>
    </location>
</feature>
<accession>A0A9W7XKS4</accession>
<keyword evidence="3" id="KW-1185">Reference proteome</keyword>
<dbReference type="EMBL" id="JANBOH010000100">
    <property type="protein sequence ID" value="KAJ1645537.1"/>
    <property type="molecule type" value="Genomic_DNA"/>
</dbReference>
<feature type="compositionally biased region" description="Polar residues" evidence="1">
    <location>
        <begin position="20"/>
        <end position="32"/>
    </location>
</feature>
<evidence type="ECO:0000313" key="2">
    <source>
        <dbReference type="EMBL" id="KAJ1645537.1"/>
    </source>
</evidence>
<dbReference type="AlphaFoldDB" id="A0A9W7XKS4"/>
<evidence type="ECO:0000313" key="3">
    <source>
        <dbReference type="Proteomes" id="UP001145021"/>
    </source>
</evidence>
<dbReference type="Proteomes" id="UP001145021">
    <property type="component" value="Unassembled WGS sequence"/>
</dbReference>
<reference evidence="2" key="1">
    <citation type="submission" date="2022-07" db="EMBL/GenBank/DDBJ databases">
        <title>Phylogenomic reconstructions and comparative analyses of Kickxellomycotina fungi.</title>
        <authorList>
            <person name="Reynolds N.K."/>
            <person name="Stajich J.E."/>
            <person name="Barry K."/>
            <person name="Grigoriev I.V."/>
            <person name="Crous P."/>
            <person name="Smith M.E."/>
        </authorList>
    </citation>
    <scope>NUCLEOTIDE SEQUENCE</scope>
    <source>
        <strain evidence="2">NBRC 105413</strain>
    </source>
</reference>
<comment type="caution">
    <text evidence="2">The sequence shown here is derived from an EMBL/GenBank/DDBJ whole genome shotgun (WGS) entry which is preliminary data.</text>
</comment>
<organism evidence="2 3">
    <name type="scientific">Coemansia asiatica</name>
    <dbReference type="NCBI Taxonomy" id="1052880"/>
    <lineage>
        <taxon>Eukaryota</taxon>
        <taxon>Fungi</taxon>
        <taxon>Fungi incertae sedis</taxon>
        <taxon>Zoopagomycota</taxon>
        <taxon>Kickxellomycotina</taxon>
        <taxon>Kickxellomycetes</taxon>
        <taxon>Kickxellales</taxon>
        <taxon>Kickxellaceae</taxon>
        <taxon>Coemansia</taxon>
    </lineage>
</organism>